<sequence length="127" mass="13895">MLGVLKVNSSSVPCCIAICSIDGKPLTGSKRMVLVYNTEIVNSGMELSPNREKMLKVGTEPILMRTGKLDALFSTENGKDMSLYALGFDGVRREKIPLEVEAGNIIIKLDTSMLKDGPTPFFELVKE</sequence>
<comment type="caution">
    <text evidence="1">The sequence shown here is derived from an EMBL/GenBank/DDBJ whole genome shotgun (WGS) entry which is preliminary data.</text>
</comment>
<reference evidence="1" key="1">
    <citation type="submission" date="2019-08" db="EMBL/GenBank/DDBJ databases">
        <authorList>
            <person name="Kucharzyk K."/>
            <person name="Murdoch R.W."/>
            <person name="Higgins S."/>
            <person name="Loffler F."/>
        </authorList>
    </citation>
    <scope>NUCLEOTIDE SEQUENCE</scope>
</reference>
<name>A0A645IYK5_9ZZZZ</name>
<gene>
    <name evidence="1" type="ORF">SDC9_203962</name>
</gene>
<protein>
    <submittedName>
        <fullName evidence="1">Uncharacterized protein</fullName>
    </submittedName>
</protein>
<accession>A0A645IYK5</accession>
<dbReference type="AlphaFoldDB" id="A0A645IYK5"/>
<evidence type="ECO:0000313" key="1">
    <source>
        <dbReference type="EMBL" id="MPN56276.1"/>
    </source>
</evidence>
<dbReference type="EMBL" id="VSSQ01126434">
    <property type="protein sequence ID" value="MPN56276.1"/>
    <property type="molecule type" value="Genomic_DNA"/>
</dbReference>
<organism evidence="1">
    <name type="scientific">bioreactor metagenome</name>
    <dbReference type="NCBI Taxonomy" id="1076179"/>
    <lineage>
        <taxon>unclassified sequences</taxon>
        <taxon>metagenomes</taxon>
        <taxon>ecological metagenomes</taxon>
    </lineage>
</organism>
<proteinExistence type="predicted"/>